<evidence type="ECO:0000313" key="6">
    <source>
        <dbReference type="Proteomes" id="UP001150062"/>
    </source>
</evidence>
<dbReference type="PANTHER" id="PTHR46402">
    <property type="entry name" value="SET AND MYND DOMAIN-CONTAINING PROTEIN 5"/>
    <property type="match status" value="1"/>
</dbReference>
<dbReference type="Gene3D" id="2.170.270.10">
    <property type="entry name" value="SET domain"/>
    <property type="match status" value="1"/>
</dbReference>
<dbReference type="PROSITE" id="PS50280">
    <property type="entry name" value="SET"/>
    <property type="match status" value="1"/>
</dbReference>
<dbReference type="Pfam" id="PF00856">
    <property type="entry name" value="SET"/>
    <property type="match status" value="1"/>
</dbReference>
<gene>
    <name evidence="5" type="ORF">M0813_00936</name>
</gene>
<dbReference type="CDD" id="cd20071">
    <property type="entry name" value="SET_SMYD"/>
    <property type="match status" value="1"/>
</dbReference>
<protein>
    <submittedName>
        <fullName evidence="5">Set and mynd domain-containing protein</fullName>
    </submittedName>
</protein>
<dbReference type="Proteomes" id="UP001150062">
    <property type="component" value="Unassembled WGS sequence"/>
</dbReference>
<keyword evidence="3" id="KW-0949">S-adenosyl-L-methionine</keyword>
<accession>A0ABQ8X085</accession>
<dbReference type="SUPFAM" id="SSF82199">
    <property type="entry name" value="SET domain"/>
    <property type="match status" value="1"/>
</dbReference>
<evidence type="ECO:0000256" key="1">
    <source>
        <dbReference type="ARBA" id="ARBA00022603"/>
    </source>
</evidence>
<feature type="domain" description="SET" evidence="4">
    <location>
        <begin position="9"/>
        <end position="273"/>
    </location>
</feature>
<reference evidence="5" key="1">
    <citation type="submission" date="2022-08" db="EMBL/GenBank/DDBJ databases">
        <title>Novel sulfate-reducing endosymbionts in the free-living metamonad Anaeramoeba.</title>
        <authorList>
            <person name="Jerlstrom-Hultqvist J."/>
            <person name="Cepicka I."/>
            <person name="Gallot-Lavallee L."/>
            <person name="Salas-Leiva D."/>
            <person name="Curtis B.A."/>
            <person name="Zahonova K."/>
            <person name="Pipaliya S."/>
            <person name="Dacks J."/>
            <person name="Roger A.J."/>
        </authorList>
    </citation>
    <scope>NUCLEOTIDE SEQUENCE</scope>
    <source>
        <strain evidence="5">Schooner1</strain>
    </source>
</reference>
<keyword evidence="6" id="KW-1185">Reference proteome</keyword>
<dbReference type="SMART" id="SM00317">
    <property type="entry name" value="SET"/>
    <property type="match status" value="1"/>
</dbReference>
<keyword evidence="2" id="KW-0808">Transferase</keyword>
<organism evidence="5 6">
    <name type="scientific">Anaeramoeba flamelloides</name>
    <dbReference type="NCBI Taxonomy" id="1746091"/>
    <lineage>
        <taxon>Eukaryota</taxon>
        <taxon>Metamonada</taxon>
        <taxon>Anaeramoebidae</taxon>
        <taxon>Anaeramoeba</taxon>
    </lineage>
</organism>
<evidence type="ECO:0000313" key="5">
    <source>
        <dbReference type="EMBL" id="KAJ6225971.1"/>
    </source>
</evidence>
<dbReference type="InterPro" id="IPR046341">
    <property type="entry name" value="SET_dom_sf"/>
</dbReference>
<proteinExistence type="predicted"/>
<keyword evidence="1" id="KW-0489">Methyltransferase</keyword>
<evidence type="ECO:0000256" key="3">
    <source>
        <dbReference type="ARBA" id="ARBA00022691"/>
    </source>
</evidence>
<comment type="caution">
    <text evidence="5">The sequence shown here is derived from an EMBL/GenBank/DDBJ whole genome shotgun (WGS) entry which is preliminary data.</text>
</comment>
<evidence type="ECO:0000256" key="2">
    <source>
        <dbReference type="ARBA" id="ARBA00022679"/>
    </source>
</evidence>
<evidence type="ECO:0000259" key="4">
    <source>
        <dbReference type="PROSITE" id="PS50280"/>
    </source>
</evidence>
<sequence length="305" mass="35219">MNQILQPCLDFVLSKTVPFQVKKLQLGNLTIRGALSTKNFEKGQVLFEEKPFLQTPELKPQNAKETKSKITPAIKEYYTSSNKQSKTFLENFLSTSPMKTYVERAIERSTQPYFNSPNLWYQFMLSGQLFGRMMIEHDRVKYLHYVDSLQSQNLGNTVPKNWAKDLELLCEAAQQTKGMLDPAAFLERNELFEPHQPNTKKTADRFWLSCFGKAIVNTIFVGRRYSLFLASSFINHSCQPNLEIQSSNGIGDSIQFKSTKKIMKGDHLCFDYLGGIYQDDTNMRKQLIRLIWGFDCLCDLCRKPK</sequence>
<dbReference type="InterPro" id="IPR001214">
    <property type="entry name" value="SET_dom"/>
</dbReference>
<dbReference type="EMBL" id="JAOAOG010000346">
    <property type="protein sequence ID" value="KAJ6225971.1"/>
    <property type="molecule type" value="Genomic_DNA"/>
</dbReference>
<name>A0ABQ8X085_9EUKA</name>
<dbReference type="PANTHER" id="PTHR46402:SF2">
    <property type="entry name" value="HISTONE-LYSINE N-TRIMETHYLTRANSFERASE SMYD5"/>
    <property type="match status" value="1"/>
</dbReference>